<keyword evidence="11" id="KW-1185">Reference proteome</keyword>
<keyword evidence="5" id="KW-0804">Transcription</keyword>
<dbReference type="GO" id="GO:0003700">
    <property type="term" value="F:DNA-binding transcription factor activity"/>
    <property type="evidence" value="ECO:0007669"/>
    <property type="project" value="InterPro"/>
</dbReference>
<gene>
    <name evidence="10" type="ORF">CONCODRAFT_105681</name>
</gene>
<dbReference type="InterPro" id="IPR036388">
    <property type="entry name" value="WH-like_DNA-bd_sf"/>
</dbReference>
<proteinExistence type="inferred from homology"/>
<dbReference type="PRINTS" id="PR00056">
    <property type="entry name" value="HSFDOMAIN"/>
</dbReference>
<dbReference type="PANTHER" id="PTHR10015:SF427">
    <property type="entry name" value="HEAT SHOCK FACTOR PROTEIN"/>
    <property type="match status" value="1"/>
</dbReference>
<dbReference type="STRING" id="796925.A0A137P0F0"/>
<accession>A0A137P0F0</accession>
<evidence type="ECO:0000256" key="7">
    <source>
        <dbReference type="RuleBase" id="RU004020"/>
    </source>
</evidence>
<feature type="compositionally biased region" description="Polar residues" evidence="8">
    <location>
        <begin position="265"/>
        <end position="285"/>
    </location>
</feature>
<dbReference type="Gene3D" id="1.10.10.10">
    <property type="entry name" value="Winged helix-like DNA-binding domain superfamily/Winged helix DNA-binding domain"/>
    <property type="match status" value="1"/>
</dbReference>
<sequence>MNSLTRTNHNFIQKLYFFRMVDDPNTHLITWNPGGLVFQIHNIEEFTNQILPLFFKHNNWHSFTRQLNMYGFQRVGNRHTSEDKTWEFRHPNFRKGEVHLLSSIRRRVHNNPPPLPPEVRTNTDPLDHVSSPPTNLQSIVDSLLSRVNHLEDHCLNLNNSSKKIYEQYHHNQSLQLDQLKLIRKMSSLFSIMNSNISDHSLRETYNNQISHIIQETNRIAHSIDIGSEAHPSHPASQFASFEPSSHGPPFASDTLPPIQSILHPSRSNTTPTNLPSHKPSNPSQDSPFPSSSILPSLHLPSAKPRRYFY</sequence>
<dbReference type="EMBL" id="KQ964581">
    <property type="protein sequence ID" value="KXN68339.1"/>
    <property type="molecule type" value="Genomic_DNA"/>
</dbReference>
<evidence type="ECO:0000256" key="6">
    <source>
        <dbReference type="ARBA" id="ARBA00023242"/>
    </source>
</evidence>
<evidence type="ECO:0000256" key="4">
    <source>
        <dbReference type="ARBA" id="ARBA00023125"/>
    </source>
</evidence>
<evidence type="ECO:0000313" key="10">
    <source>
        <dbReference type="EMBL" id="KXN68339.1"/>
    </source>
</evidence>
<protein>
    <submittedName>
        <fullName evidence="10">Winged helix DNA-binding domain-containing protein</fullName>
    </submittedName>
</protein>
<dbReference type="GO" id="GO:0005634">
    <property type="term" value="C:nucleus"/>
    <property type="evidence" value="ECO:0007669"/>
    <property type="project" value="UniProtKB-SubCell"/>
</dbReference>
<dbReference type="Proteomes" id="UP000070444">
    <property type="component" value="Unassembled WGS sequence"/>
</dbReference>
<dbReference type="PANTHER" id="PTHR10015">
    <property type="entry name" value="HEAT SHOCK TRANSCRIPTION FACTOR"/>
    <property type="match status" value="1"/>
</dbReference>
<organism evidence="10 11">
    <name type="scientific">Conidiobolus coronatus (strain ATCC 28846 / CBS 209.66 / NRRL 28638)</name>
    <name type="common">Delacroixia coronata</name>
    <dbReference type="NCBI Taxonomy" id="796925"/>
    <lineage>
        <taxon>Eukaryota</taxon>
        <taxon>Fungi</taxon>
        <taxon>Fungi incertae sedis</taxon>
        <taxon>Zoopagomycota</taxon>
        <taxon>Entomophthoromycotina</taxon>
        <taxon>Entomophthoromycetes</taxon>
        <taxon>Entomophthorales</taxon>
        <taxon>Ancylistaceae</taxon>
        <taxon>Conidiobolus</taxon>
    </lineage>
</organism>
<evidence type="ECO:0000256" key="8">
    <source>
        <dbReference type="SAM" id="MobiDB-lite"/>
    </source>
</evidence>
<evidence type="ECO:0000256" key="5">
    <source>
        <dbReference type="ARBA" id="ARBA00023163"/>
    </source>
</evidence>
<dbReference type="Pfam" id="PF00447">
    <property type="entry name" value="HSF_DNA-bind"/>
    <property type="match status" value="1"/>
</dbReference>
<dbReference type="SMART" id="SM00415">
    <property type="entry name" value="HSF"/>
    <property type="match status" value="1"/>
</dbReference>
<evidence type="ECO:0000256" key="2">
    <source>
        <dbReference type="ARBA" id="ARBA00006403"/>
    </source>
</evidence>
<keyword evidence="3" id="KW-0805">Transcription regulation</keyword>
<dbReference type="InterPro" id="IPR036390">
    <property type="entry name" value="WH_DNA-bd_sf"/>
</dbReference>
<comment type="similarity">
    <text evidence="2 7">Belongs to the HSF family.</text>
</comment>
<name>A0A137P0F0_CONC2</name>
<feature type="compositionally biased region" description="Low complexity" evidence="8">
    <location>
        <begin position="286"/>
        <end position="301"/>
    </location>
</feature>
<dbReference type="GO" id="GO:0043565">
    <property type="term" value="F:sequence-specific DNA binding"/>
    <property type="evidence" value="ECO:0007669"/>
    <property type="project" value="InterPro"/>
</dbReference>
<feature type="region of interest" description="Disordered" evidence="8">
    <location>
        <begin position="226"/>
        <end position="309"/>
    </location>
</feature>
<dbReference type="SUPFAM" id="SSF46785">
    <property type="entry name" value="Winged helix' DNA-binding domain"/>
    <property type="match status" value="1"/>
</dbReference>
<dbReference type="AlphaFoldDB" id="A0A137P0F0"/>
<keyword evidence="4 10" id="KW-0238">DNA-binding</keyword>
<feature type="domain" description="HSF-type DNA-binding" evidence="9">
    <location>
        <begin position="7"/>
        <end position="107"/>
    </location>
</feature>
<dbReference type="InterPro" id="IPR000232">
    <property type="entry name" value="HSF_DNA-bd"/>
</dbReference>
<comment type="subcellular location">
    <subcellularLocation>
        <location evidence="1">Nucleus</location>
    </subcellularLocation>
</comment>
<keyword evidence="6" id="KW-0539">Nucleus</keyword>
<reference evidence="10 11" key="1">
    <citation type="journal article" date="2015" name="Genome Biol. Evol.">
        <title>Phylogenomic analyses indicate that early fungi evolved digesting cell walls of algal ancestors of land plants.</title>
        <authorList>
            <person name="Chang Y."/>
            <person name="Wang S."/>
            <person name="Sekimoto S."/>
            <person name="Aerts A.L."/>
            <person name="Choi C."/>
            <person name="Clum A."/>
            <person name="LaButti K.M."/>
            <person name="Lindquist E.A."/>
            <person name="Yee Ngan C."/>
            <person name="Ohm R.A."/>
            <person name="Salamov A.A."/>
            <person name="Grigoriev I.V."/>
            <person name="Spatafora J.W."/>
            <person name="Berbee M.L."/>
        </authorList>
    </citation>
    <scope>NUCLEOTIDE SEQUENCE [LARGE SCALE GENOMIC DNA]</scope>
    <source>
        <strain evidence="10 11">NRRL 28638</strain>
    </source>
</reference>
<evidence type="ECO:0000256" key="3">
    <source>
        <dbReference type="ARBA" id="ARBA00023015"/>
    </source>
</evidence>
<evidence type="ECO:0000259" key="9">
    <source>
        <dbReference type="SMART" id="SM00415"/>
    </source>
</evidence>
<dbReference type="FunFam" id="1.10.10.10:FF:000027">
    <property type="entry name" value="Heat shock transcription factor 1"/>
    <property type="match status" value="1"/>
</dbReference>
<evidence type="ECO:0000256" key="1">
    <source>
        <dbReference type="ARBA" id="ARBA00004123"/>
    </source>
</evidence>
<feature type="compositionally biased region" description="Polar residues" evidence="8">
    <location>
        <begin position="234"/>
        <end position="243"/>
    </location>
</feature>
<dbReference type="OrthoDB" id="60033at2759"/>
<evidence type="ECO:0000313" key="11">
    <source>
        <dbReference type="Proteomes" id="UP000070444"/>
    </source>
</evidence>